<evidence type="ECO:0000259" key="4">
    <source>
        <dbReference type="Pfam" id="PF13290"/>
    </source>
</evidence>
<dbReference type="Pfam" id="PF10503">
    <property type="entry name" value="Esterase_PHB"/>
    <property type="match status" value="1"/>
</dbReference>
<name>A0ABS1JBR9_9BACL</name>
<gene>
    <name evidence="5" type="ORF">JJB07_12555</name>
</gene>
<keyword evidence="2" id="KW-0378">Hydrolase</keyword>
<keyword evidence="6" id="KW-1185">Reference proteome</keyword>
<dbReference type="Proteomes" id="UP000602284">
    <property type="component" value="Unassembled WGS sequence"/>
</dbReference>
<feature type="domain" description="GH29D-like beta-sandwich" evidence="4">
    <location>
        <begin position="496"/>
        <end position="561"/>
    </location>
</feature>
<reference evidence="5 6" key="1">
    <citation type="submission" date="2021-01" db="EMBL/GenBank/DDBJ databases">
        <title>Tumebacillus sp. strain ITR2 16S ribosomal RNA gene Genome sequencing and assembly.</title>
        <authorList>
            <person name="Kang M."/>
        </authorList>
    </citation>
    <scope>NUCLEOTIDE SEQUENCE [LARGE SCALE GENOMIC DNA]</scope>
    <source>
        <strain evidence="5 6">ITR2</strain>
    </source>
</reference>
<dbReference type="InterPro" id="IPR059177">
    <property type="entry name" value="GH29D-like_dom"/>
</dbReference>
<accession>A0ABS1JBR9</accession>
<dbReference type="InterPro" id="IPR029058">
    <property type="entry name" value="AB_hydrolase_fold"/>
</dbReference>
<dbReference type="PANTHER" id="PTHR43037:SF1">
    <property type="entry name" value="BLL1128 PROTEIN"/>
    <property type="match status" value="1"/>
</dbReference>
<evidence type="ECO:0000313" key="6">
    <source>
        <dbReference type="Proteomes" id="UP000602284"/>
    </source>
</evidence>
<dbReference type="Gene3D" id="3.40.50.1820">
    <property type="entry name" value="alpha/beta hydrolase"/>
    <property type="match status" value="1"/>
</dbReference>
<evidence type="ECO:0000256" key="1">
    <source>
        <dbReference type="ARBA" id="ARBA00022729"/>
    </source>
</evidence>
<feature type="domain" description="GH29D-like beta-sandwich" evidence="4">
    <location>
        <begin position="417"/>
        <end position="482"/>
    </location>
</feature>
<evidence type="ECO:0000256" key="2">
    <source>
        <dbReference type="ARBA" id="ARBA00022801"/>
    </source>
</evidence>
<dbReference type="EMBL" id="JAEQNB010000003">
    <property type="protein sequence ID" value="MBL0387484.1"/>
    <property type="molecule type" value="Genomic_DNA"/>
</dbReference>
<feature type="domain" description="GH29D-like beta-sandwich" evidence="4">
    <location>
        <begin position="334"/>
        <end position="400"/>
    </location>
</feature>
<evidence type="ECO:0000256" key="3">
    <source>
        <dbReference type="SAM" id="SignalP"/>
    </source>
</evidence>
<dbReference type="SUPFAM" id="SSF53474">
    <property type="entry name" value="alpha/beta-Hydrolases"/>
    <property type="match status" value="2"/>
</dbReference>
<protein>
    <submittedName>
        <fullName evidence="5">PHB depolymerase family esterase</fullName>
    </submittedName>
</protein>
<sequence length="754" mass="79338">MMLLTLVAPGLLVQPASAAAGTFDQFTYSGSAGSRPYFVYTPANYSTATAVPLIVMLHGCTQTPADFAAGTQMNALADTNQFVVVYPQQTSTYNQNQCWNWYDPSHQSRGSGEPAIIAEITKTVLNNTSKWKIDPSRIYVAGMSAGAAMSDIMGATYPDLFAAVGVHSGLEYKSATNQTDALTAMRQGGPNPTTQGQAAYNAMGSYARVVPTIVFQGTGDYTVYPVNGDQVIQQYMQTNKLASNSAYNASFNSPSKTTSGTVAGTSGKSYTTYQWNDNNGNVVEEYWKVTSMGHAWSGGSTSGSYTDNTGPNASQAMYTFFMNHPQGPSVSASPAGGTYNNSVQVTLTANPSNASIYYTTDGSTPTTASTKYTAPFTLAQSTTLKYFAVDSGGKKSAVQTQSYTVNTPAPVLTPSLEGNTFGGAVTVTLTPNDPTTTIYYTTNGTTPTTSSARYSGALTFSATTTLKYYGVNGAGYASQVQTQTYTISPFSLTANPAGGTYAGAQSVSLAMNMPGSIYYTTDGTTPSTTSTLYSGPIQVATSKTVKYIGVDGAGNQSAVQSQTYTITTPPPVQTLTLSSIAAEDGYAYQFSTDGIPNSTNPYIEVGSTSLNHGEAGIVSFDTSSVPAGATIVSATLTLYRYDNTVFNYDLGPLTADVAQTTGFNGNYALESADYGATAAVTNIGNFDALPTAQYQAISDSISTSALAYVNRSGKTQFRLHFQKATNNAYMIDVLRFVSSNGTAAYVPKLVINYQ</sequence>
<feature type="signal peptide" evidence="3">
    <location>
        <begin position="1"/>
        <end position="18"/>
    </location>
</feature>
<proteinExistence type="predicted"/>
<dbReference type="InterPro" id="IPR010126">
    <property type="entry name" value="Esterase_phb"/>
</dbReference>
<feature type="chain" id="PRO_5046070321" evidence="3">
    <location>
        <begin position="19"/>
        <end position="754"/>
    </location>
</feature>
<organism evidence="5 6">
    <name type="scientific">Tumebacillus amylolyticus</name>
    <dbReference type="NCBI Taxonomy" id="2801339"/>
    <lineage>
        <taxon>Bacteria</taxon>
        <taxon>Bacillati</taxon>
        <taxon>Bacillota</taxon>
        <taxon>Bacilli</taxon>
        <taxon>Bacillales</taxon>
        <taxon>Alicyclobacillaceae</taxon>
        <taxon>Tumebacillus</taxon>
    </lineage>
</organism>
<dbReference type="Pfam" id="PF13290">
    <property type="entry name" value="CHB_HEX_C_1"/>
    <property type="match status" value="3"/>
</dbReference>
<dbReference type="InterPro" id="IPR050955">
    <property type="entry name" value="Plant_Biomass_Hydrol_Est"/>
</dbReference>
<comment type="caution">
    <text evidence="5">The sequence shown here is derived from an EMBL/GenBank/DDBJ whole genome shotgun (WGS) entry which is preliminary data.</text>
</comment>
<keyword evidence="1 3" id="KW-0732">Signal</keyword>
<evidence type="ECO:0000313" key="5">
    <source>
        <dbReference type="EMBL" id="MBL0387484.1"/>
    </source>
</evidence>
<dbReference type="PANTHER" id="PTHR43037">
    <property type="entry name" value="UNNAMED PRODUCT-RELATED"/>
    <property type="match status" value="1"/>
</dbReference>
<dbReference type="NCBIfam" id="TIGR01840">
    <property type="entry name" value="esterase_phb"/>
    <property type="match status" value="1"/>
</dbReference>